<accession>A0A7J4J0U3</accession>
<reference evidence="2" key="1">
    <citation type="journal article" date="2020" name="bioRxiv">
        <title>A rank-normalized archaeal taxonomy based on genome phylogeny resolves widespread incomplete and uneven classifications.</title>
        <authorList>
            <person name="Rinke C."/>
            <person name="Chuvochina M."/>
            <person name="Mussig A.J."/>
            <person name="Chaumeil P.-A."/>
            <person name="Waite D.W."/>
            <person name="Whitman W.B."/>
            <person name="Parks D.H."/>
            <person name="Hugenholtz P."/>
        </authorList>
    </citation>
    <scope>NUCLEOTIDE SEQUENCE [LARGE SCALE GENOMIC DNA]</scope>
</reference>
<dbReference type="Proteomes" id="UP000565078">
    <property type="component" value="Unassembled WGS sequence"/>
</dbReference>
<gene>
    <name evidence="1" type="ORF">HA254_04940</name>
</gene>
<evidence type="ECO:0000313" key="2">
    <source>
        <dbReference type="Proteomes" id="UP000565078"/>
    </source>
</evidence>
<dbReference type="AlphaFoldDB" id="A0A7J4J0U3"/>
<sequence length="283" mass="31984">MSTAYHINFIIEKKQFNRVLCSKIAYSLLTAHKDELGTEHIRNNKIPAVFLKQTPSGIREQMEKEIEAAVYSPHKDLKAWLENEIDLFYSGRNGEGLASVYGGASVWKVYDRPDKVEVTSLGHKIADTLKSWGYNIPIDKAVIVMGLGLNEIFWADDCHETEYQRRIAKNINNLVKDAITIYNAIHPIAGACSSDNDPSIITTIPTNAEHITWLNFFGPELTKKFGREKLLSAPTYKIVEFSDGGMLLMSGPTPFGNKKSEYFDEWNTIECQDKIAKHLGLRK</sequence>
<protein>
    <submittedName>
        <fullName evidence="1">Uncharacterized protein</fullName>
    </submittedName>
</protein>
<name>A0A7J4J0U3_9ARCH</name>
<evidence type="ECO:0000313" key="1">
    <source>
        <dbReference type="EMBL" id="HIH09985.1"/>
    </source>
</evidence>
<proteinExistence type="predicted"/>
<dbReference type="EMBL" id="DUGC01000075">
    <property type="protein sequence ID" value="HIH09985.1"/>
    <property type="molecule type" value="Genomic_DNA"/>
</dbReference>
<comment type="caution">
    <text evidence="1">The sequence shown here is derived from an EMBL/GenBank/DDBJ whole genome shotgun (WGS) entry which is preliminary data.</text>
</comment>
<organism evidence="1 2">
    <name type="scientific">Candidatus Iainarchaeum sp</name>
    <dbReference type="NCBI Taxonomy" id="3101447"/>
    <lineage>
        <taxon>Archaea</taxon>
        <taxon>Candidatus Iainarchaeota</taxon>
        <taxon>Candidatus Iainarchaeia</taxon>
        <taxon>Candidatus Iainarchaeales</taxon>
        <taxon>Candidatus Iainarchaeaceae</taxon>
        <taxon>Candidatus Iainarchaeum</taxon>
    </lineage>
</organism>